<sequence>MDQKRKANFLEDHHAQKSNAGL</sequence>
<dbReference type="AlphaFoldDB" id="A0A0E9XZJ6"/>
<name>A0A0E9XZJ6_ANGAN</name>
<evidence type="ECO:0000313" key="2">
    <source>
        <dbReference type="EMBL" id="JAI07119.1"/>
    </source>
</evidence>
<reference evidence="2" key="2">
    <citation type="journal article" date="2015" name="Fish Shellfish Immunol.">
        <title>Early steps in the European eel (Anguilla anguilla)-Vibrio vulnificus interaction in the gills: Role of the RtxA13 toxin.</title>
        <authorList>
            <person name="Callol A."/>
            <person name="Pajuelo D."/>
            <person name="Ebbesson L."/>
            <person name="Teles M."/>
            <person name="MacKenzie S."/>
            <person name="Amaro C."/>
        </authorList>
    </citation>
    <scope>NUCLEOTIDE SEQUENCE</scope>
</reference>
<feature type="compositionally biased region" description="Basic and acidic residues" evidence="1">
    <location>
        <begin position="1"/>
        <end position="15"/>
    </location>
</feature>
<dbReference type="EMBL" id="GBXM01001459">
    <property type="protein sequence ID" value="JAI07119.1"/>
    <property type="molecule type" value="Transcribed_RNA"/>
</dbReference>
<reference evidence="2" key="1">
    <citation type="submission" date="2014-11" db="EMBL/GenBank/DDBJ databases">
        <authorList>
            <person name="Amaro Gonzalez C."/>
        </authorList>
    </citation>
    <scope>NUCLEOTIDE SEQUENCE</scope>
</reference>
<organism evidence="2">
    <name type="scientific">Anguilla anguilla</name>
    <name type="common">European freshwater eel</name>
    <name type="synonym">Muraena anguilla</name>
    <dbReference type="NCBI Taxonomy" id="7936"/>
    <lineage>
        <taxon>Eukaryota</taxon>
        <taxon>Metazoa</taxon>
        <taxon>Chordata</taxon>
        <taxon>Craniata</taxon>
        <taxon>Vertebrata</taxon>
        <taxon>Euteleostomi</taxon>
        <taxon>Actinopterygii</taxon>
        <taxon>Neopterygii</taxon>
        <taxon>Teleostei</taxon>
        <taxon>Anguilliformes</taxon>
        <taxon>Anguillidae</taxon>
        <taxon>Anguilla</taxon>
    </lineage>
</organism>
<protein>
    <submittedName>
        <fullName evidence="2">Uncharacterized protein</fullName>
    </submittedName>
</protein>
<evidence type="ECO:0000256" key="1">
    <source>
        <dbReference type="SAM" id="MobiDB-lite"/>
    </source>
</evidence>
<proteinExistence type="predicted"/>
<feature type="region of interest" description="Disordered" evidence="1">
    <location>
        <begin position="1"/>
        <end position="22"/>
    </location>
</feature>
<accession>A0A0E9XZJ6</accession>